<evidence type="ECO:0000313" key="4">
    <source>
        <dbReference type="Proteomes" id="UP000434172"/>
    </source>
</evidence>
<sequence length="546" mass="62495">MEQLAQSTKDAVRVTRKLGFRYLWVDAVCIVQDDDDDKLHELQAMRGIYQNATLTVVASHSQSALVGFATFDPPTGCQLPFVLPDGSMGNVTAVPTQIQFGHNITRPIDQRGWTFQERMLSKRLLIFDYGELKWRCATYPKMRERRKTADRTHPAENISIQGPPSEVSVTSSSATTSIAASIATESAFTFPLTPLAFDDQGLMLDQICAQRSFLSDKGDPEARRRLWKSFVGEYSQRMFTHNEDRLPAVAGLIEALEMTWNDKCIAGIWLSRLIEDLFWGRAPDFHMVDEDDFNDDGESDPHAQGRTDNKILGILRKFRPSKTRRWEWWEKEFGKANKTEAREMRERSSRRWKRSELYLAPSWSWFSVSTPVSFHNIVPRASVISYDVEPLDQRVPLHNIKTASLRLQAKVLDAPSPTFIVAEIFDEVDAELPRREDRSYVRLGLEPQHEIADRWIDDADKRLSKSAMGLIVTRAEASGQCKRLGIFKPSHEFSAERPKLPDWVDFIGKEGPIVSSRTYDGRALYEEERRRAVEWGNAPEREIIIV</sequence>
<protein>
    <submittedName>
        <fullName evidence="3">Heterokaryon incompatibility protein</fullName>
    </submittedName>
</protein>
<dbReference type="EMBL" id="WOWK01000122">
    <property type="protein sequence ID" value="KAF0317823.1"/>
    <property type="molecule type" value="Genomic_DNA"/>
</dbReference>
<comment type="caution">
    <text evidence="3">The sequence shown here is derived from an EMBL/GenBank/DDBJ whole genome shotgun (WGS) entry which is preliminary data.</text>
</comment>
<feature type="region of interest" description="Disordered" evidence="1">
    <location>
        <begin position="145"/>
        <end position="169"/>
    </location>
</feature>
<accession>A0A8H3W412</accession>
<name>A0A8H3W412_9PEZI</name>
<dbReference type="PANTHER" id="PTHR33112:SF16">
    <property type="entry name" value="HETEROKARYON INCOMPATIBILITY DOMAIN-CONTAINING PROTEIN"/>
    <property type="match status" value="1"/>
</dbReference>
<dbReference type="Proteomes" id="UP000434172">
    <property type="component" value="Unassembled WGS sequence"/>
</dbReference>
<keyword evidence="4" id="KW-1185">Reference proteome</keyword>
<reference evidence="3 4" key="1">
    <citation type="submission" date="2019-12" db="EMBL/GenBank/DDBJ databases">
        <title>A genome sequence resource for the geographically widespread anthracnose pathogen Colletotrichum asianum.</title>
        <authorList>
            <person name="Meng Y."/>
        </authorList>
    </citation>
    <scope>NUCLEOTIDE SEQUENCE [LARGE SCALE GENOMIC DNA]</scope>
    <source>
        <strain evidence="3 4">ICMP 18580</strain>
    </source>
</reference>
<dbReference type="InterPro" id="IPR010730">
    <property type="entry name" value="HET"/>
</dbReference>
<dbReference type="Pfam" id="PF06985">
    <property type="entry name" value="HET"/>
    <property type="match status" value="1"/>
</dbReference>
<organism evidence="3 4">
    <name type="scientific">Colletotrichum asianum</name>
    <dbReference type="NCBI Taxonomy" id="702518"/>
    <lineage>
        <taxon>Eukaryota</taxon>
        <taxon>Fungi</taxon>
        <taxon>Dikarya</taxon>
        <taxon>Ascomycota</taxon>
        <taxon>Pezizomycotina</taxon>
        <taxon>Sordariomycetes</taxon>
        <taxon>Hypocreomycetidae</taxon>
        <taxon>Glomerellales</taxon>
        <taxon>Glomerellaceae</taxon>
        <taxon>Colletotrichum</taxon>
        <taxon>Colletotrichum gloeosporioides species complex</taxon>
    </lineage>
</organism>
<dbReference type="OrthoDB" id="5347061at2759"/>
<dbReference type="PANTHER" id="PTHR33112">
    <property type="entry name" value="DOMAIN PROTEIN, PUTATIVE-RELATED"/>
    <property type="match status" value="1"/>
</dbReference>
<feature type="domain" description="Heterokaryon incompatibility" evidence="2">
    <location>
        <begin position="3"/>
        <end position="117"/>
    </location>
</feature>
<proteinExistence type="predicted"/>
<evidence type="ECO:0000313" key="3">
    <source>
        <dbReference type="EMBL" id="KAF0317823.1"/>
    </source>
</evidence>
<gene>
    <name evidence="3" type="ORF">GQ607_014935</name>
</gene>
<dbReference type="AlphaFoldDB" id="A0A8H3W412"/>
<evidence type="ECO:0000256" key="1">
    <source>
        <dbReference type="SAM" id="MobiDB-lite"/>
    </source>
</evidence>
<evidence type="ECO:0000259" key="2">
    <source>
        <dbReference type="Pfam" id="PF06985"/>
    </source>
</evidence>